<accession>A0A9D4RAI0</accession>
<evidence type="ECO:0000313" key="3">
    <source>
        <dbReference type="Proteomes" id="UP000828390"/>
    </source>
</evidence>
<name>A0A9D4RAI0_DREPO</name>
<gene>
    <name evidence="2" type="ORF">DPMN_101916</name>
</gene>
<reference evidence="2" key="1">
    <citation type="journal article" date="2019" name="bioRxiv">
        <title>The Genome of the Zebra Mussel, Dreissena polymorpha: A Resource for Invasive Species Research.</title>
        <authorList>
            <person name="McCartney M.A."/>
            <person name="Auch B."/>
            <person name="Kono T."/>
            <person name="Mallez S."/>
            <person name="Zhang Y."/>
            <person name="Obille A."/>
            <person name="Becker A."/>
            <person name="Abrahante J.E."/>
            <person name="Garbe J."/>
            <person name="Badalamenti J.P."/>
            <person name="Herman A."/>
            <person name="Mangelson H."/>
            <person name="Liachko I."/>
            <person name="Sullivan S."/>
            <person name="Sone E.D."/>
            <person name="Koren S."/>
            <person name="Silverstein K.A.T."/>
            <person name="Beckman K.B."/>
            <person name="Gohl D.M."/>
        </authorList>
    </citation>
    <scope>NUCLEOTIDE SEQUENCE</scope>
    <source>
        <strain evidence="2">Duluth1</strain>
        <tissue evidence="2">Whole animal</tissue>
    </source>
</reference>
<keyword evidence="3" id="KW-1185">Reference proteome</keyword>
<reference evidence="2" key="2">
    <citation type="submission" date="2020-11" db="EMBL/GenBank/DDBJ databases">
        <authorList>
            <person name="McCartney M.A."/>
            <person name="Auch B."/>
            <person name="Kono T."/>
            <person name="Mallez S."/>
            <person name="Becker A."/>
            <person name="Gohl D.M."/>
            <person name="Silverstein K.A.T."/>
            <person name="Koren S."/>
            <person name="Bechman K.B."/>
            <person name="Herman A."/>
            <person name="Abrahante J.E."/>
            <person name="Garbe J."/>
        </authorList>
    </citation>
    <scope>NUCLEOTIDE SEQUENCE</scope>
    <source>
        <strain evidence="2">Duluth1</strain>
        <tissue evidence="2">Whole animal</tissue>
    </source>
</reference>
<dbReference type="AlphaFoldDB" id="A0A9D4RAI0"/>
<feature type="compositionally biased region" description="Basic and acidic residues" evidence="1">
    <location>
        <begin position="31"/>
        <end position="51"/>
    </location>
</feature>
<feature type="compositionally biased region" description="Polar residues" evidence="1">
    <location>
        <begin position="1"/>
        <end position="15"/>
    </location>
</feature>
<proteinExistence type="predicted"/>
<dbReference type="EMBL" id="JAIWYP010000003">
    <property type="protein sequence ID" value="KAH3859200.1"/>
    <property type="molecule type" value="Genomic_DNA"/>
</dbReference>
<organism evidence="2 3">
    <name type="scientific">Dreissena polymorpha</name>
    <name type="common">Zebra mussel</name>
    <name type="synonym">Mytilus polymorpha</name>
    <dbReference type="NCBI Taxonomy" id="45954"/>
    <lineage>
        <taxon>Eukaryota</taxon>
        <taxon>Metazoa</taxon>
        <taxon>Spiralia</taxon>
        <taxon>Lophotrochozoa</taxon>
        <taxon>Mollusca</taxon>
        <taxon>Bivalvia</taxon>
        <taxon>Autobranchia</taxon>
        <taxon>Heteroconchia</taxon>
        <taxon>Euheterodonta</taxon>
        <taxon>Imparidentia</taxon>
        <taxon>Neoheterodontei</taxon>
        <taxon>Myida</taxon>
        <taxon>Dreissenoidea</taxon>
        <taxon>Dreissenidae</taxon>
        <taxon>Dreissena</taxon>
    </lineage>
</organism>
<evidence type="ECO:0000256" key="1">
    <source>
        <dbReference type="SAM" id="MobiDB-lite"/>
    </source>
</evidence>
<evidence type="ECO:0000313" key="2">
    <source>
        <dbReference type="EMBL" id="KAH3859200.1"/>
    </source>
</evidence>
<feature type="region of interest" description="Disordered" evidence="1">
    <location>
        <begin position="1"/>
        <end position="54"/>
    </location>
</feature>
<comment type="caution">
    <text evidence="2">The sequence shown here is derived from an EMBL/GenBank/DDBJ whole genome shotgun (WGS) entry which is preliminary data.</text>
</comment>
<dbReference type="Proteomes" id="UP000828390">
    <property type="component" value="Unassembled WGS sequence"/>
</dbReference>
<protein>
    <submittedName>
        <fullName evidence="2">Uncharacterized protein</fullName>
    </submittedName>
</protein>
<sequence>MTSTGNYQLTINNATRAEKRATLPSGGRMTPDGEDHRLHQDPNHQRPERHYTSTSLSYGSRWTVSVQKRLTSVELQLFSGNEQDDAAHTQGIAQRALIGWEAHGPRIMVDLWGIDLPL</sequence>